<evidence type="ECO:0000256" key="4">
    <source>
        <dbReference type="PROSITE-ProRule" id="PRU00175"/>
    </source>
</evidence>
<feature type="domain" description="RING-type" evidence="6">
    <location>
        <begin position="159"/>
        <end position="197"/>
    </location>
</feature>
<keyword evidence="8" id="KW-1185">Reference proteome</keyword>
<keyword evidence="1" id="KW-0479">Metal-binding</keyword>
<accession>A0AAN9SZS8</accession>
<feature type="compositionally biased region" description="Basic and acidic residues" evidence="5">
    <location>
        <begin position="1"/>
        <end position="19"/>
    </location>
</feature>
<dbReference type="GO" id="GO:0008270">
    <property type="term" value="F:zinc ion binding"/>
    <property type="evidence" value="ECO:0007669"/>
    <property type="project" value="UniProtKB-KW"/>
</dbReference>
<dbReference type="InterPro" id="IPR017907">
    <property type="entry name" value="Znf_RING_CS"/>
</dbReference>
<dbReference type="GO" id="GO:0061630">
    <property type="term" value="F:ubiquitin protein ligase activity"/>
    <property type="evidence" value="ECO:0007669"/>
    <property type="project" value="InterPro"/>
</dbReference>
<dbReference type="AlphaFoldDB" id="A0AAN9SZS8"/>
<dbReference type="Proteomes" id="UP001386955">
    <property type="component" value="Unassembled WGS sequence"/>
</dbReference>
<dbReference type="InterPro" id="IPR001841">
    <property type="entry name" value="Znf_RING"/>
</dbReference>
<keyword evidence="2 4" id="KW-0863">Zinc-finger</keyword>
<dbReference type="SMART" id="SM00184">
    <property type="entry name" value="RING"/>
    <property type="match status" value="1"/>
</dbReference>
<evidence type="ECO:0000256" key="5">
    <source>
        <dbReference type="SAM" id="MobiDB-lite"/>
    </source>
</evidence>
<protein>
    <recommendedName>
        <fullName evidence="6">RING-type domain-containing protein</fullName>
    </recommendedName>
</protein>
<keyword evidence="3" id="KW-0862">Zinc</keyword>
<feature type="region of interest" description="Disordered" evidence="5">
    <location>
        <begin position="1"/>
        <end position="22"/>
    </location>
</feature>
<sequence>MFEKLLKEDGSRGTPEDHQNQTIINVDPQNPAIISADPLNQAIINADPQNQTIINADPQNQTIIIGNSQNQIITNGDPQNQIIINGDSQNRTIIIDHSENQTIIIGDPPNQTIISNNPQNRCIINGHLYVNLESSSHSVTDETVPKSPENKSLEPVFTCPICMAPLVEEVSTKCGHIFCKECIKTAVAANGKCPTCRKKVTRNSLIRVFLPSTN</sequence>
<dbReference type="Pfam" id="PF13923">
    <property type="entry name" value="zf-C3HC4_2"/>
    <property type="match status" value="1"/>
</dbReference>
<dbReference type="InterPro" id="IPR013083">
    <property type="entry name" value="Znf_RING/FYVE/PHD"/>
</dbReference>
<evidence type="ECO:0000256" key="3">
    <source>
        <dbReference type="ARBA" id="ARBA00022833"/>
    </source>
</evidence>
<dbReference type="SUPFAM" id="SSF57850">
    <property type="entry name" value="RING/U-box"/>
    <property type="match status" value="1"/>
</dbReference>
<dbReference type="PANTHER" id="PTHR47094">
    <property type="entry name" value="ELFLESS, ISOFORM B"/>
    <property type="match status" value="1"/>
</dbReference>
<gene>
    <name evidence="7" type="ORF">VNO78_09849</name>
</gene>
<organism evidence="7 8">
    <name type="scientific">Psophocarpus tetragonolobus</name>
    <name type="common">Winged bean</name>
    <name type="synonym">Dolichos tetragonolobus</name>
    <dbReference type="NCBI Taxonomy" id="3891"/>
    <lineage>
        <taxon>Eukaryota</taxon>
        <taxon>Viridiplantae</taxon>
        <taxon>Streptophyta</taxon>
        <taxon>Embryophyta</taxon>
        <taxon>Tracheophyta</taxon>
        <taxon>Spermatophyta</taxon>
        <taxon>Magnoliopsida</taxon>
        <taxon>eudicotyledons</taxon>
        <taxon>Gunneridae</taxon>
        <taxon>Pentapetalae</taxon>
        <taxon>rosids</taxon>
        <taxon>fabids</taxon>
        <taxon>Fabales</taxon>
        <taxon>Fabaceae</taxon>
        <taxon>Papilionoideae</taxon>
        <taxon>50 kb inversion clade</taxon>
        <taxon>NPAAA clade</taxon>
        <taxon>indigoferoid/millettioid clade</taxon>
        <taxon>Phaseoleae</taxon>
        <taxon>Psophocarpus</taxon>
    </lineage>
</organism>
<dbReference type="PROSITE" id="PS00518">
    <property type="entry name" value="ZF_RING_1"/>
    <property type="match status" value="1"/>
</dbReference>
<dbReference type="EMBL" id="JAYMYS010000002">
    <property type="protein sequence ID" value="KAK7407774.1"/>
    <property type="molecule type" value="Genomic_DNA"/>
</dbReference>
<dbReference type="GO" id="GO:0140082">
    <property type="term" value="F:SUMO-ubiquitin ligase activity"/>
    <property type="evidence" value="ECO:0007669"/>
    <property type="project" value="TreeGrafter"/>
</dbReference>
<dbReference type="Gene3D" id="3.30.40.10">
    <property type="entry name" value="Zinc/RING finger domain, C3HC4 (zinc finger)"/>
    <property type="match status" value="1"/>
</dbReference>
<comment type="caution">
    <text evidence="7">The sequence shown here is derived from an EMBL/GenBank/DDBJ whole genome shotgun (WGS) entry which is preliminary data.</text>
</comment>
<dbReference type="PANTHER" id="PTHR47094:SF1">
    <property type="entry name" value="RING-TYPE E3 UBIQUITIN TRANSFERASE"/>
    <property type="match status" value="1"/>
</dbReference>
<proteinExistence type="predicted"/>
<evidence type="ECO:0000256" key="2">
    <source>
        <dbReference type="ARBA" id="ARBA00022771"/>
    </source>
</evidence>
<evidence type="ECO:0000259" key="6">
    <source>
        <dbReference type="PROSITE" id="PS50089"/>
    </source>
</evidence>
<evidence type="ECO:0000313" key="7">
    <source>
        <dbReference type="EMBL" id="KAK7407774.1"/>
    </source>
</evidence>
<dbReference type="PROSITE" id="PS50089">
    <property type="entry name" value="ZF_RING_2"/>
    <property type="match status" value="1"/>
</dbReference>
<evidence type="ECO:0000256" key="1">
    <source>
        <dbReference type="ARBA" id="ARBA00022723"/>
    </source>
</evidence>
<dbReference type="GO" id="GO:0006511">
    <property type="term" value="P:ubiquitin-dependent protein catabolic process"/>
    <property type="evidence" value="ECO:0007669"/>
    <property type="project" value="TreeGrafter"/>
</dbReference>
<dbReference type="InterPro" id="IPR049627">
    <property type="entry name" value="SLX8"/>
</dbReference>
<dbReference type="GO" id="GO:0033768">
    <property type="term" value="C:SUMO-targeted ubiquitin ligase complex"/>
    <property type="evidence" value="ECO:0007669"/>
    <property type="project" value="TreeGrafter"/>
</dbReference>
<name>A0AAN9SZS8_PSOTE</name>
<reference evidence="7 8" key="1">
    <citation type="submission" date="2024-01" db="EMBL/GenBank/DDBJ databases">
        <title>The genomes of 5 underutilized Papilionoideae crops provide insights into root nodulation and disease resistanc.</title>
        <authorList>
            <person name="Jiang F."/>
        </authorList>
    </citation>
    <scope>NUCLEOTIDE SEQUENCE [LARGE SCALE GENOMIC DNA]</scope>
    <source>
        <strain evidence="7">DUOXIRENSHENG_FW03</strain>
        <tissue evidence="7">Leaves</tissue>
    </source>
</reference>
<evidence type="ECO:0000313" key="8">
    <source>
        <dbReference type="Proteomes" id="UP001386955"/>
    </source>
</evidence>
<dbReference type="GO" id="GO:0032183">
    <property type="term" value="F:SUMO binding"/>
    <property type="evidence" value="ECO:0007669"/>
    <property type="project" value="TreeGrafter"/>
</dbReference>